<dbReference type="OrthoDB" id="9806388at2"/>
<comment type="similarity">
    <text evidence="5">Belongs to the peptidase M24B family.</text>
</comment>
<dbReference type="Pfam" id="PF00557">
    <property type="entry name" value="Peptidase_M24"/>
    <property type="match status" value="1"/>
</dbReference>
<dbReference type="InterPro" id="IPR050659">
    <property type="entry name" value="Peptidase_M24B"/>
</dbReference>
<dbReference type="InterPro" id="IPR000587">
    <property type="entry name" value="Creatinase_N"/>
</dbReference>
<dbReference type="PANTHER" id="PTHR46112:SF3">
    <property type="entry name" value="AMINOPEPTIDASE YPDF"/>
    <property type="match status" value="1"/>
</dbReference>
<dbReference type="GO" id="GO:0008237">
    <property type="term" value="F:metallopeptidase activity"/>
    <property type="evidence" value="ECO:0007669"/>
    <property type="project" value="UniProtKB-KW"/>
</dbReference>
<sequence>MPTTTVDATHDLLRGIARDHHTDALVLTALPDIRWACGFTGSNGLLIAHPDRLLFLSDGRYTEQAEREVQNAEVHTPGYNLWEYVEEEGLLDDVDSILVQSDVVTVKTLHGWRERFPHITWEEGSGLLTTYRGSKSEAEVEKLRAAQKITDTVFAELCDWIEPGVTEREVGAEIVYRHLRHGADTMSFDPIVASGPNGALPHARPSDRTLREGELIVIDMGCFLNGYASDMTRTIALGEPSGEARRVYNIVLEAQEAALHSARSGITGTDIDAVARGLIEEAGYDDYFGHGLGHGVGLEIHEWPRLSYHVTHDLPDGAAVTVEPGIYLPEKFGVRIEDLIILHPDGHQNLTQSPKTLQVIT</sequence>
<keyword evidence="3" id="KW-0378">Hydrolase</keyword>
<dbReference type="SUPFAM" id="SSF55920">
    <property type="entry name" value="Creatinase/aminopeptidase"/>
    <property type="match status" value="1"/>
</dbReference>
<dbReference type="GO" id="GO:0004177">
    <property type="term" value="F:aminopeptidase activity"/>
    <property type="evidence" value="ECO:0007669"/>
    <property type="project" value="UniProtKB-KW"/>
</dbReference>
<evidence type="ECO:0000256" key="4">
    <source>
        <dbReference type="ARBA" id="ARBA00023049"/>
    </source>
</evidence>
<proteinExistence type="inferred from homology"/>
<dbReference type="InterPro" id="IPR036005">
    <property type="entry name" value="Creatinase/aminopeptidase-like"/>
</dbReference>
<dbReference type="Proteomes" id="UP000221024">
    <property type="component" value="Unassembled WGS sequence"/>
</dbReference>
<dbReference type="CDD" id="cd01092">
    <property type="entry name" value="APP-like"/>
    <property type="match status" value="1"/>
</dbReference>
<keyword evidence="8" id="KW-0031">Aminopeptidase</keyword>
<keyword evidence="9" id="KW-1185">Reference proteome</keyword>
<reference evidence="8 9" key="1">
    <citation type="submission" date="2017-10" db="EMBL/GenBank/DDBJ databases">
        <title>Draft genome of Longimonas halophila.</title>
        <authorList>
            <person name="Goh K.M."/>
            <person name="Shamsir M.S."/>
            <person name="Lim S.W."/>
        </authorList>
    </citation>
    <scope>NUCLEOTIDE SEQUENCE [LARGE SCALE GENOMIC DNA]</scope>
    <source>
        <strain evidence="8 9">KCTC 42399</strain>
    </source>
</reference>
<keyword evidence="1" id="KW-0645">Protease</keyword>
<dbReference type="GO" id="GO:0006508">
    <property type="term" value="P:proteolysis"/>
    <property type="evidence" value="ECO:0007669"/>
    <property type="project" value="UniProtKB-KW"/>
</dbReference>
<dbReference type="Gene3D" id="3.90.230.10">
    <property type="entry name" value="Creatinase/methionine aminopeptidase superfamily"/>
    <property type="match status" value="1"/>
</dbReference>
<dbReference type="GO" id="GO:0046872">
    <property type="term" value="F:metal ion binding"/>
    <property type="evidence" value="ECO:0007669"/>
    <property type="project" value="UniProtKB-KW"/>
</dbReference>
<keyword evidence="2 5" id="KW-0479">Metal-binding</keyword>
<dbReference type="InterPro" id="IPR029149">
    <property type="entry name" value="Creatin/AminoP/Spt16_N"/>
</dbReference>
<feature type="domain" description="Creatinase N-terminal" evidence="7">
    <location>
        <begin position="13"/>
        <end position="132"/>
    </location>
</feature>
<keyword evidence="4" id="KW-0482">Metalloprotease</keyword>
<comment type="caution">
    <text evidence="8">The sequence shown here is derived from an EMBL/GenBank/DDBJ whole genome shotgun (WGS) entry which is preliminary data.</text>
</comment>
<dbReference type="SUPFAM" id="SSF53092">
    <property type="entry name" value="Creatinase/prolidase N-terminal domain"/>
    <property type="match status" value="1"/>
</dbReference>
<dbReference type="Pfam" id="PF01321">
    <property type="entry name" value="Creatinase_N"/>
    <property type="match status" value="1"/>
</dbReference>
<dbReference type="InterPro" id="IPR001131">
    <property type="entry name" value="Peptidase_M24B_aminopep-P_CS"/>
</dbReference>
<evidence type="ECO:0000256" key="1">
    <source>
        <dbReference type="ARBA" id="ARBA00022670"/>
    </source>
</evidence>
<accession>A0A2H3NTH9</accession>
<dbReference type="InterPro" id="IPR000994">
    <property type="entry name" value="Pept_M24"/>
</dbReference>
<evidence type="ECO:0000259" key="7">
    <source>
        <dbReference type="Pfam" id="PF01321"/>
    </source>
</evidence>
<dbReference type="EMBL" id="PDEP01000001">
    <property type="protein sequence ID" value="PEN09526.1"/>
    <property type="molecule type" value="Genomic_DNA"/>
</dbReference>
<evidence type="ECO:0000256" key="3">
    <source>
        <dbReference type="ARBA" id="ARBA00022801"/>
    </source>
</evidence>
<gene>
    <name evidence="8" type="ORF">CRI93_02000</name>
</gene>
<protein>
    <submittedName>
        <fullName evidence="8">Aminopeptidase</fullName>
    </submittedName>
</protein>
<dbReference type="RefSeq" id="WP_098060924.1">
    <property type="nucleotide sequence ID" value="NZ_PDEP01000001.1"/>
</dbReference>
<dbReference type="PANTHER" id="PTHR46112">
    <property type="entry name" value="AMINOPEPTIDASE"/>
    <property type="match status" value="1"/>
</dbReference>
<dbReference type="AlphaFoldDB" id="A0A2H3NTH9"/>
<evidence type="ECO:0000256" key="2">
    <source>
        <dbReference type="ARBA" id="ARBA00022723"/>
    </source>
</evidence>
<evidence type="ECO:0000313" key="8">
    <source>
        <dbReference type="EMBL" id="PEN09526.1"/>
    </source>
</evidence>
<organism evidence="8 9">
    <name type="scientific">Longimonas halophila</name>
    <dbReference type="NCBI Taxonomy" id="1469170"/>
    <lineage>
        <taxon>Bacteria</taxon>
        <taxon>Pseudomonadati</taxon>
        <taxon>Rhodothermota</taxon>
        <taxon>Rhodothermia</taxon>
        <taxon>Rhodothermales</taxon>
        <taxon>Salisaetaceae</taxon>
        <taxon>Longimonas</taxon>
    </lineage>
</organism>
<name>A0A2H3NTH9_9BACT</name>
<dbReference type="Gene3D" id="3.40.350.10">
    <property type="entry name" value="Creatinase/prolidase N-terminal domain"/>
    <property type="match status" value="1"/>
</dbReference>
<dbReference type="PROSITE" id="PS00491">
    <property type="entry name" value="PROLINE_PEPTIDASE"/>
    <property type="match status" value="1"/>
</dbReference>
<evidence type="ECO:0000259" key="6">
    <source>
        <dbReference type="Pfam" id="PF00557"/>
    </source>
</evidence>
<evidence type="ECO:0000256" key="5">
    <source>
        <dbReference type="RuleBase" id="RU000590"/>
    </source>
</evidence>
<evidence type="ECO:0000313" key="9">
    <source>
        <dbReference type="Proteomes" id="UP000221024"/>
    </source>
</evidence>
<feature type="domain" description="Peptidase M24" evidence="6">
    <location>
        <begin position="141"/>
        <end position="342"/>
    </location>
</feature>